<evidence type="ECO:0000313" key="1">
    <source>
        <dbReference type="EMBL" id="BCN31214.1"/>
    </source>
</evidence>
<dbReference type="KEGG" id="ahb:bsdtb5_25090"/>
<name>A0A7R7EM06_9FIRM</name>
<dbReference type="AlphaFoldDB" id="A0A7R7EM06"/>
<sequence>MKLLHRRDFDSFVKLLMSYHFELDIKSSLFDEQSEECEIISISHVEFRPASKSQAGGLV</sequence>
<dbReference type="EMBL" id="AP024169">
    <property type="protein sequence ID" value="BCN31214.1"/>
    <property type="molecule type" value="Genomic_DNA"/>
</dbReference>
<dbReference type="Proteomes" id="UP000595897">
    <property type="component" value="Chromosome"/>
</dbReference>
<accession>A0A7R7EM06</accession>
<reference evidence="1 2" key="1">
    <citation type="submission" date="2020-11" db="EMBL/GenBank/DDBJ databases">
        <title>Draft genome sequencing of a Lachnospiraceae strain isolated from anoxic soil subjected to BSD treatment.</title>
        <authorList>
            <person name="Uek A."/>
            <person name="Tonouchi A."/>
        </authorList>
    </citation>
    <scope>NUCLEOTIDE SEQUENCE [LARGE SCALE GENOMIC DNA]</scope>
    <source>
        <strain evidence="1 2">TB5</strain>
    </source>
</reference>
<protein>
    <submittedName>
        <fullName evidence="1">Uncharacterized protein</fullName>
    </submittedName>
</protein>
<organism evidence="1 2">
    <name type="scientific">Anaeromicropila herbilytica</name>
    <dbReference type="NCBI Taxonomy" id="2785025"/>
    <lineage>
        <taxon>Bacteria</taxon>
        <taxon>Bacillati</taxon>
        <taxon>Bacillota</taxon>
        <taxon>Clostridia</taxon>
        <taxon>Lachnospirales</taxon>
        <taxon>Lachnospiraceae</taxon>
        <taxon>Anaeromicropila</taxon>
    </lineage>
</organism>
<proteinExistence type="predicted"/>
<keyword evidence="2" id="KW-1185">Reference proteome</keyword>
<evidence type="ECO:0000313" key="2">
    <source>
        <dbReference type="Proteomes" id="UP000595897"/>
    </source>
</evidence>
<gene>
    <name evidence="1" type="ORF">bsdtb5_25090</name>
</gene>